<proteinExistence type="predicted"/>
<evidence type="ECO:0000313" key="1">
    <source>
        <dbReference type="EMBL" id="ERG91230.1"/>
    </source>
</evidence>
<dbReference type="Proteomes" id="UP000030649">
    <property type="component" value="Unassembled WGS sequence"/>
</dbReference>
<dbReference type="EMBL" id="KE356560">
    <property type="protein sequence ID" value="ERG91230.1"/>
    <property type="molecule type" value="Genomic_DNA"/>
</dbReference>
<protein>
    <submittedName>
        <fullName evidence="1">Uncharacterized protein</fullName>
    </submittedName>
</protein>
<gene>
    <name evidence="1" type="ORF">J07HQW1_01262</name>
</gene>
<accession>U1N3V4</accession>
<dbReference type="AlphaFoldDB" id="U1N3V4"/>
<dbReference type="HOGENOM" id="CLU_2730284_0_0_2"/>
<organism evidence="1 2">
    <name type="scientific">Haloquadratum walsbyi J07HQW1</name>
    <dbReference type="NCBI Taxonomy" id="1238424"/>
    <lineage>
        <taxon>Archaea</taxon>
        <taxon>Methanobacteriati</taxon>
        <taxon>Methanobacteriota</taxon>
        <taxon>Stenosarchaea group</taxon>
        <taxon>Halobacteria</taxon>
        <taxon>Halobacteriales</taxon>
        <taxon>Haloferacaceae</taxon>
        <taxon>Haloquadratum</taxon>
    </lineage>
</organism>
<dbReference type="STRING" id="1238424.J07HQW1_01262"/>
<evidence type="ECO:0000313" key="2">
    <source>
        <dbReference type="Proteomes" id="UP000030649"/>
    </source>
</evidence>
<sequence>MRRVGDTIRVLYVESDNNFAETVSTFLEENYERFIQLSERSFHCILSEYNLPSETESNLPKLPRIDIPNCH</sequence>
<reference evidence="1 2" key="1">
    <citation type="journal article" date="2013" name="PLoS ONE">
        <title>Assembly-driven community genomics of a hypersaline microbial ecosystem.</title>
        <authorList>
            <person name="Podell S."/>
            <person name="Ugalde J.A."/>
            <person name="Narasingarao P."/>
            <person name="Banfield J.F."/>
            <person name="Heidelberg K.B."/>
            <person name="Allen E.E."/>
        </authorList>
    </citation>
    <scope>NUCLEOTIDE SEQUENCE [LARGE SCALE GENOMIC DNA]</scope>
    <source>
        <strain evidence="2">J07HQW1</strain>
    </source>
</reference>
<name>U1N3V4_9EURY</name>